<evidence type="ECO:0000256" key="1">
    <source>
        <dbReference type="SAM" id="Phobius"/>
    </source>
</evidence>
<proteinExistence type="predicted"/>
<feature type="domain" description="VWFA" evidence="3">
    <location>
        <begin position="49"/>
        <end position="231"/>
    </location>
</feature>
<dbReference type="InterPro" id="IPR036465">
    <property type="entry name" value="vWFA_dom_sf"/>
</dbReference>
<evidence type="ECO:0000313" key="5">
    <source>
        <dbReference type="Proteomes" id="UP000184123"/>
    </source>
</evidence>
<dbReference type="Gene3D" id="3.40.50.410">
    <property type="entry name" value="von Willebrand factor, type A domain"/>
    <property type="match status" value="1"/>
</dbReference>
<protein>
    <submittedName>
        <fullName evidence="4">TIGR03503 family protein</fullName>
    </submittedName>
</protein>
<dbReference type="InterPro" id="IPR002035">
    <property type="entry name" value="VWF_A"/>
</dbReference>
<feature type="transmembrane region" description="Helical" evidence="1">
    <location>
        <begin position="582"/>
        <end position="599"/>
    </location>
</feature>
<organism evidence="4 5">
    <name type="scientific">Halomonas cupida</name>
    <dbReference type="NCBI Taxonomy" id="44933"/>
    <lineage>
        <taxon>Bacteria</taxon>
        <taxon>Pseudomonadati</taxon>
        <taxon>Pseudomonadota</taxon>
        <taxon>Gammaproteobacteria</taxon>
        <taxon>Oceanospirillales</taxon>
        <taxon>Halomonadaceae</taxon>
        <taxon>Halomonas</taxon>
    </lineage>
</organism>
<sequence>MRAPMVAMPHWLSRTVTLAVMSAVLLWVGGPGSAHAQIPASSTAQERPDVRVVVDVSGSMKANDPNRLSSSALDMLVALLPGEVSAGIWTFGERVDNPLPLAPVTAEWRENALRLPPALQNYQQYTDIEAALRTASAVDGNGWRHVVLLTDGVIDLPSTRGTKPAIDIASRARVLDAMSPDLVRQGVVVHAIAFSAGADVAMVERLAQQTGGLAAVVETPEALLGAFLDIVGRIFPAEQVPLDDDGSFVIDDSVNDFSALVFHDPDDGDITLVAPDGTRYSRDNVPDEISWQHEPRFDLIRVPDAQQGEWRIEGAMGANSRITVSGDQRLVTGALPSTLYTGFEVPLEAWLESPEEATAPEELTVTATLSGEAFKAPVNATLQRRGKHFSGMLPAPTAIGNARLVIDARGESFHRQRVQAVNILPAIGAVVSDDRRHVELVAEHPGLNRGNTVLSGDLLGVPLVVEPVGRQRWEIALPETDEQLRQPLVIEGQATLDGREHRWKLPTLWLNADGSVSIDRAAAGPTLVGERLTQQAEEAAGQRSAEALADRFVELVNNPRLVVDWARQTWPTVKTRATDPRVWIGLAVLVLVLVVWSRWRRRRASGPTREEPHV</sequence>
<evidence type="ECO:0000259" key="3">
    <source>
        <dbReference type="PROSITE" id="PS50234"/>
    </source>
</evidence>
<accession>A0A1M6ZUB5</accession>
<reference evidence="4 5" key="1">
    <citation type="submission" date="2016-11" db="EMBL/GenBank/DDBJ databases">
        <authorList>
            <person name="Jaros S."/>
            <person name="Januszkiewicz K."/>
            <person name="Wedrychowicz H."/>
        </authorList>
    </citation>
    <scope>NUCLEOTIDE SEQUENCE [LARGE SCALE GENOMIC DNA]</scope>
    <source>
        <strain evidence="4 5">DSM 4740</strain>
    </source>
</reference>
<keyword evidence="2" id="KW-0732">Signal</keyword>
<keyword evidence="1" id="KW-1133">Transmembrane helix</keyword>
<evidence type="ECO:0000313" key="4">
    <source>
        <dbReference type="EMBL" id="SHL33999.1"/>
    </source>
</evidence>
<keyword evidence="1" id="KW-0812">Transmembrane</keyword>
<feature type="signal peptide" evidence="2">
    <location>
        <begin position="1"/>
        <end position="36"/>
    </location>
</feature>
<dbReference type="AlphaFoldDB" id="A0A1M6ZUB5"/>
<name>A0A1M6ZUB5_9GAMM</name>
<dbReference type="Proteomes" id="UP000184123">
    <property type="component" value="Unassembled WGS sequence"/>
</dbReference>
<dbReference type="CDD" id="cd00198">
    <property type="entry name" value="vWFA"/>
    <property type="match status" value="1"/>
</dbReference>
<dbReference type="EMBL" id="FRCA01000001">
    <property type="protein sequence ID" value="SHL33999.1"/>
    <property type="molecule type" value="Genomic_DNA"/>
</dbReference>
<dbReference type="SMART" id="SM00327">
    <property type="entry name" value="VWA"/>
    <property type="match status" value="1"/>
</dbReference>
<dbReference type="SUPFAM" id="SSF53300">
    <property type="entry name" value="vWA-like"/>
    <property type="match status" value="1"/>
</dbReference>
<keyword evidence="1" id="KW-0472">Membrane</keyword>
<dbReference type="Pfam" id="PF13519">
    <property type="entry name" value="VWA_2"/>
    <property type="match status" value="1"/>
</dbReference>
<gene>
    <name evidence="4" type="ORF">SAMN05660971_00249</name>
</gene>
<evidence type="ECO:0000256" key="2">
    <source>
        <dbReference type="SAM" id="SignalP"/>
    </source>
</evidence>
<dbReference type="STRING" id="44933.SAMN05660971_00249"/>
<feature type="chain" id="PRO_5012748541" evidence="2">
    <location>
        <begin position="37"/>
        <end position="614"/>
    </location>
</feature>
<dbReference type="PROSITE" id="PS50234">
    <property type="entry name" value="VWFA"/>
    <property type="match status" value="1"/>
</dbReference>